<dbReference type="Proteomes" id="UP001152320">
    <property type="component" value="Chromosome 11"/>
</dbReference>
<keyword evidence="2" id="KW-1185">Reference proteome</keyword>
<protein>
    <submittedName>
        <fullName evidence="1">Uncharacterized protein</fullName>
    </submittedName>
</protein>
<evidence type="ECO:0000313" key="2">
    <source>
        <dbReference type="Proteomes" id="UP001152320"/>
    </source>
</evidence>
<dbReference type="AlphaFoldDB" id="A0A9Q1BVF4"/>
<sequence length="82" mass="9517">MGSRRSRRFYCLLEISCAFIIAFGSSYSFTQRENNGKEEDNSQIGRRLCVEDLAKRLAPIYDRFSPLKRRKNTDKALSSIHP</sequence>
<reference evidence="1" key="1">
    <citation type="submission" date="2021-10" db="EMBL/GenBank/DDBJ databases">
        <title>Tropical sea cucumber genome reveals ecological adaptation and Cuvierian tubules defense mechanism.</title>
        <authorList>
            <person name="Chen T."/>
        </authorList>
    </citation>
    <scope>NUCLEOTIDE SEQUENCE</scope>
    <source>
        <strain evidence="1">Nanhai2018</strain>
        <tissue evidence="1">Muscle</tissue>
    </source>
</reference>
<evidence type="ECO:0000313" key="1">
    <source>
        <dbReference type="EMBL" id="KAJ8034038.1"/>
    </source>
</evidence>
<proteinExistence type="predicted"/>
<name>A0A9Q1BVF4_HOLLE</name>
<gene>
    <name evidence="1" type="ORF">HOLleu_24455</name>
</gene>
<accession>A0A9Q1BVF4</accession>
<organism evidence="1 2">
    <name type="scientific">Holothuria leucospilota</name>
    <name type="common">Black long sea cucumber</name>
    <name type="synonym">Mertensiothuria leucospilota</name>
    <dbReference type="NCBI Taxonomy" id="206669"/>
    <lineage>
        <taxon>Eukaryota</taxon>
        <taxon>Metazoa</taxon>
        <taxon>Echinodermata</taxon>
        <taxon>Eleutherozoa</taxon>
        <taxon>Echinozoa</taxon>
        <taxon>Holothuroidea</taxon>
        <taxon>Aspidochirotacea</taxon>
        <taxon>Aspidochirotida</taxon>
        <taxon>Holothuriidae</taxon>
        <taxon>Holothuria</taxon>
    </lineage>
</organism>
<dbReference type="EMBL" id="JAIZAY010000011">
    <property type="protein sequence ID" value="KAJ8034038.1"/>
    <property type="molecule type" value="Genomic_DNA"/>
</dbReference>
<comment type="caution">
    <text evidence="1">The sequence shown here is derived from an EMBL/GenBank/DDBJ whole genome shotgun (WGS) entry which is preliminary data.</text>
</comment>